<keyword evidence="3" id="KW-1185">Reference proteome</keyword>
<dbReference type="PANTHER" id="PTHR47027">
    <property type="entry name" value="REVERSE TRANSCRIPTASE DOMAIN-CONTAINING PROTEIN"/>
    <property type="match status" value="1"/>
</dbReference>
<comment type="caution">
    <text evidence="2">The sequence shown here is derived from an EMBL/GenBank/DDBJ whole genome shotgun (WGS) entry which is preliminary data.</text>
</comment>
<gene>
    <name evidence="2" type="ORF">ANN_27268</name>
</gene>
<evidence type="ECO:0000256" key="1">
    <source>
        <dbReference type="SAM" id="MobiDB-lite"/>
    </source>
</evidence>
<feature type="compositionally biased region" description="Basic residues" evidence="1">
    <location>
        <begin position="585"/>
        <end position="596"/>
    </location>
</feature>
<reference evidence="2 3" key="1">
    <citation type="journal article" date="2022" name="Allergy">
        <title>Genome assembly and annotation of Periplaneta americana reveal a comprehensive cockroach allergen profile.</title>
        <authorList>
            <person name="Wang L."/>
            <person name="Xiong Q."/>
            <person name="Saelim N."/>
            <person name="Wang L."/>
            <person name="Nong W."/>
            <person name="Wan A.T."/>
            <person name="Shi M."/>
            <person name="Liu X."/>
            <person name="Cao Q."/>
            <person name="Hui J.H.L."/>
            <person name="Sookrung N."/>
            <person name="Leung T.F."/>
            <person name="Tungtrongchitr A."/>
            <person name="Tsui S.K.W."/>
        </authorList>
    </citation>
    <scope>NUCLEOTIDE SEQUENCE [LARGE SCALE GENOMIC DNA]</scope>
    <source>
        <strain evidence="2">PWHHKU_190912</strain>
    </source>
</reference>
<name>A0ABQ8RXS4_PERAM</name>
<evidence type="ECO:0000313" key="3">
    <source>
        <dbReference type="Proteomes" id="UP001148838"/>
    </source>
</evidence>
<dbReference type="EMBL" id="JAJSOF020000040">
    <property type="protein sequence ID" value="KAJ4426454.1"/>
    <property type="molecule type" value="Genomic_DNA"/>
</dbReference>
<protein>
    <submittedName>
        <fullName evidence="2">Uncharacterized protein</fullName>
    </submittedName>
</protein>
<feature type="compositionally biased region" description="Basic and acidic residues" evidence="1">
    <location>
        <begin position="510"/>
        <end position="537"/>
    </location>
</feature>
<feature type="compositionally biased region" description="Basic residues" evidence="1">
    <location>
        <begin position="389"/>
        <end position="398"/>
    </location>
</feature>
<dbReference type="Proteomes" id="UP001148838">
    <property type="component" value="Unassembled WGS sequence"/>
</dbReference>
<feature type="compositionally biased region" description="Basic residues" evidence="1">
    <location>
        <begin position="447"/>
        <end position="468"/>
    </location>
</feature>
<feature type="region of interest" description="Disordered" evidence="1">
    <location>
        <begin position="387"/>
        <end position="639"/>
    </location>
</feature>
<feature type="compositionally biased region" description="Basic residues" evidence="1">
    <location>
        <begin position="550"/>
        <end position="562"/>
    </location>
</feature>
<dbReference type="PANTHER" id="PTHR47027:SF20">
    <property type="entry name" value="REVERSE TRANSCRIPTASE-LIKE PROTEIN WITH RNA-DIRECTED DNA POLYMERASE DOMAIN"/>
    <property type="match status" value="1"/>
</dbReference>
<feature type="compositionally biased region" description="Basic residues" evidence="1">
    <location>
        <begin position="609"/>
        <end position="620"/>
    </location>
</feature>
<evidence type="ECO:0000313" key="2">
    <source>
        <dbReference type="EMBL" id="KAJ4426454.1"/>
    </source>
</evidence>
<accession>A0ABQ8RXS4</accession>
<organism evidence="2 3">
    <name type="scientific">Periplaneta americana</name>
    <name type="common">American cockroach</name>
    <name type="synonym">Blatta americana</name>
    <dbReference type="NCBI Taxonomy" id="6978"/>
    <lineage>
        <taxon>Eukaryota</taxon>
        <taxon>Metazoa</taxon>
        <taxon>Ecdysozoa</taxon>
        <taxon>Arthropoda</taxon>
        <taxon>Hexapoda</taxon>
        <taxon>Insecta</taxon>
        <taxon>Pterygota</taxon>
        <taxon>Neoptera</taxon>
        <taxon>Polyneoptera</taxon>
        <taxon>Dictyoptera</taxon>
        <taxon>Blattodea</taxon>
        <taxon>Blattoidea</taxon>
        <taxon>Blattidae</taxon>
        <taxon>Blattinae</taxon>
        <taxon>Periplaneta</taxon>
    </lineage>
</organism>
<sequence>MRILRKASTKSREIAYLTLVRPLMEYGTTCWDPYRIYQINSLERIQYRAAKFVKGKREDGNDTIKELKWETLENRRRKTRITSLYRAHLGQKAWVDITARLEKPTYYGRNDHDFKIKCRKQKTDVEVEKFKYLGATVTNINDTREEIKRRINMGKACYYSVEKLLSSSLLSKNLKVRIYKTVILPVVLYGCEKWILTLREEHRLRRFENKVLRKIFGAKRDEVTAEWRKLHNTELHALYSSPDIIRNIKSRRLRWAGHVARMGESRNAYRVLVGRPEGKRPFGRQRRRWEDNIKMDLREVGYDDCSELETLGHVLGQCPKDELLINARHHRVRHALATSLKTLNWEIHEEVHCVSSDGSFRRADIIAINGRLKRALVLDPTIRFERNLNQKKKKRRRRKEEDEKKKKKRRRKEEGEKKKKEKRRRRRKEEDEKKKKKRRRKEEEERKKKKRRRRRKEKEKKKEKRRRRKEEEEKKKKKRRRKEEEEEKKEKRRRRKEEDEKKKKKKRRRKEEEEKEKRRRKEEEEKNKKRRKEEGEKKKKRRRKEEEEKKKKKRRRKKRRRKKEEEEEKKKKKKKKRREEEEKKKKEKKKKKRRRRKEEEEEEEEEEKKRKRKKKKKEKKRKEEEVQERRKKKRMKEEK</sequence>
<feature type="compositionally biased region" description="Basic residues" evidence="1">
    <location>
        <begin position="629"/>
        <end position="639"/>
    </location>
</feature>
<proteinExistence type="predicted"/>